<feature type="domain" description="Glycosyl transferase family 1" evidence="2">
    <location>
        <begin position="164"/>
        <end position="297"/>
    </location>
</feature>
<proteinExistence type="predicted"/>
<organism evidence="3 4">
    <name type="scientific">Streptomyces tanashiensis</name>
    <dbReference type="NCBI Taxonomy" id="67367"/>
    <lineage>
        <taxon>Bacteria</taxon>
        <taxon>Bacillati</taxon>
        <taxon>Actinomycetota</taxon>
        <taxon>Actinomycetes</taxon>
        <taxon>Kitasatosporales</taxon>
        <taxon>Streptomycetaceae</taxon>
        <taxon>Streptomyces</taxon>
    </lineage>
</organism>
<dbReference type="InterPro" id="IPR001296">
    <property type="entry name" value="Glyco_trans_1"/>
</dbReference>
<dbReference type="SUPFAM" id="SSF53756">
    <property type="entry name" value="UDP-Glycosyltransferase/glycogen phosphorylase"/>
    <property type="match status" value="1"/>
</dbReference>
<evidence type="ECO:0000313" key="3">
    <source>
        <dbReference type="EMBL" id="UZX26135.1"/>
    </source>
</evidence>
<keyword evidence="4" id="KW-1185">Reference proteome</keyword>
<evidence type="ECO:0000259" key="2">
    <source>
        <dbReference type="Pfam" id="PF00534"/>
    </source>
</evidence>
<dbReference type="EMBL" id="CP084204">
    <property type="protein sequence ID" value="UZX26135.1"/>
    <property type="molecule type" value="Genomic_DNA"/>
</dbReference>
<accession>A0ABY6R7S7</accession>
<evidence type="ECO:0000313" key="4">
    <source>
        <dbReference type="Proteomes" id="UP001164506"/>
    </source>
</evidence>
<reference evidence="3" key="1">
    <citation type="submission" date="2021-09" db="EMBL/GenBank/DDBJ databases">
        <title>Complete genome sequence and metabolic characterization of Streptomyces tanashiensis DSM 731 the producer of antibacterial Kalafungin and diverse secondary metabolites.</title>
        <authorList>
            <person name="Abbasi M.N."/>
            <person name="Anwar M.N."/>
            <person name="Alam K."/>
            <person name="Shoaib M."/>
            <person name="Lin Z."/>
            <person name="Hayat M."/>
            <person name="Ali M.I."/>
            <person name="Malik H.M.T."/>
            <person name="Ahmed I."/>
            <person name="Li A."/>
            <person name="Hailong Wang H."/>
            <person name="Zhang Y."/>
        </authorList>
    </citation>
    <scope>NUCLEOTIDE SEQUENCE</scope>
    <source>
        <strain evidence="3">Kala</strain>
    </source>
</reference>
<gene>
    <name evidence="3" type="ORF">LDH80_38095</name>
</gene>
<dbReference type="Pfam" id="PF00534">
    <property type="entry name" value="Glycos_transf_1"/>
    <property type="match status" value="1"/>
</dbReference>
<dbReference type="Gene3D" id="3.40.50.2000">
    <property type="entry name" value="Glycogen Phosphorylase B"/>
    <property type="match status" value="1"/>
</dbReference>
<name>A0ABY6R7S7_9ACTN</name>
<dbReference type="Proteomes" id="UP001164506">
    <property type="component" value="Chromosome"/>
</dbReference>
<keyword evidence="1" id="KW-0808">Transferase</keyword>
<dbReference type="RefSeq" id="WP_267260273.1">
    <property type="nucleotide sequence ID" value="NZ_CP084204.1"/>
</dbReference>
<sequence length="497" mass="55308">MSSNEGIVVLTTREKEWWLSLQEIIPAIERVWDRIGRSDRKTVSTLCVPLPPEMEKRLHARASRLDRIVLTTVTPGTVKAALLLRAQTEESAPMTLYVHGDGPEGFEAFGALVDVLTERDTFVVTCEAEAVTVRSCFPKAQVELIPFPLVDLFKVNSGKRRTKDEITRLAYVGRVSEQKNLHNLLFALWIMRTSYAWAPTVTLDVYGGEDDLGSPNMGLKYPDYGTYLRRLAETLGLDDVVTWHGAKPRDWVFYDVHQEPHILVSPTLHSDENFGSSVLASLANGHQVVTTSWGGHRGFQEWFPQQLTLVPVHASTLGPVVDPVALAGAIVAAVERSSTVVEEAAIERGRAAFSEGAVTVRTLEMLSRPDRAPVPLKKSPIQQHIDEHRVLFGGARRIYAGYEDPVAQIFFQAYGMEKPLRFDERSGYALAPWVSYSDNVVSIVDPHRGHRSFNVDEEVSTPCDVTMIPSMKTCRLPESLVKKLVAQGYAFSLESKG</sequence>
<protein>
    <submittedName>
        <fullName evidence="3">Glycosyltransferase</fullName>
    </submittedName>
</protein>
<dbReference type="GeneID" id="95605375"/>
<evidence type="ECO:0000256" key="1">
    <source>
        <dbReference type="ARBA" id="ARBA00022679"/>
    </source>
</evidence>